<dbReference type="PROSITE" id="PS00018">
    <property type="entry name" value="EF_HAND_1"/>
    <property type="match status" value="1"/>
</dbReference>
<dbReference type="SUPFAM" id="SSF63446">
    <property type="entry name" value="Type I dockerin domain"/>
    <property type="match status" value="1"/>
</dbReference>
<feature type="signal peptide" evidence="4">
    <location>
        <begin position="1"/>
        <end position="24"/>
    </location>
</feature>
<proteinExistence type="inferred from homology"/>
<comment type="caution">
    <text evidence="6">The sequence shown here is derived from an EMBL/GenBank/DDBJ whole genome shotgun (WGS) entry which is preliminary data.</text>
</comment>
<keyword evidence="4" id="KW-0732">Signal</keyword>
<dbReference type="InterPro" id="IPR003305">
    <property type="entry name" value="CenC_carb-bd"/>
</dbReference>
<dbReference type="Gene3D" id="2.115.10.20">
    <property type="entry name" value="Glycosyl hydrolase domain, family 43"/>
    <property type="match status" value="1"/>
</dbReference>
<dbReference type="HOGENOM" id="CLU_016508_1_0_9"/>
<dbReference type="InterPro" id="IPR018247">
    <property type="entry name" value="EF_Hand_1_Ca_BS"/>
</dbReference>
<dbReference type="GO" id="GO:0004553">
    <property type="term" value="F:hydrolase activity, hydrolyzing O-glycosyl compounds"/>
    <property type="evidence" value="ECO:0007669"/>
    <property type="project" value="InterPro"/>
</dbReference>
<protein>
    <submittedName>
        <fullName evidence="6">Carbohydrate binding domain protein</fullName>
    </submittedName>
</protein>
<sequence length="800" mass="88583">MKMKSKFILRILASTVSVVLLASALPFQSSELTTADAAQTTTISNPIIWADVPDEDIIRVDDTYYMVSTTMYFSPGAPIMKSKDLVSWEICNYVYDTYADGDKQTLKNGENDYSHGQWAASLRYHDGNFYVFFGSYGTGKSYIYKTSDIENGTWTRSEINGMYHDASILFDDDGRNYLVYGAGGTAKIKEFNSDMTGFKKDGVEQTLFSTGLDNLAGEGWHIQKINGYYYIFVIAWPSNSKRIELCYRSKELLGTYEGKTILNSGLGTYGSGVAQGGIVDTPDGKWYGLLFQDHGSVGRIPVLVPVTWENNWPMMGVNGEVPLTLEIDSDYAGTQLTKDDDFTYSSNKLDLEWQWNHNPDNTAWSVTERPGYLRLKNNTLATNLLDAKNTLTQRAEGPSCSSVIKLDTSGMKAGDYAGLSAFQFKYGNVGVYVSDDGTKKIYMANNGGYSDSATVGDSYNNIIEQTNLSGNEIYLKVDFLFNTVDSTGNSSYNIDKANFYYSYNGADWKKIGEELSMVYSLTLFTGYRSGIYSYATKTTGGYADIDYFDYERADWNASTVIKPNEYGWYFADGFEGDICSWQARGSASIQTSGRTAYVGSEALLIQNRTAAWNGAYKALNPRVFLPGNEYSFSVNVTYFDGTATDKFYLKLQYIDANGDTQYNTIAEGTGIKGEWIQLANTNYQIPAGASNMQLYVETANTTNNFYIDEAIGAADGIGILGAGVSKDIILGDLNSDNVINAIDLCLAKHGVSYGFDSKRYEIAADVDQSGTVDVTDLKLIQDFLFAKITEFPIAEKQDNQ</sequence>
<evidence type="ECO:0000256" key="4">
    <source>
        <dbReference type="SAM" id="SignalP"/>
    </source>
</evidence>
<dbReference type="GO" id="GO:0000272">
    <property type="term" value="P:polysaccharide catabolic process"/>
    <property type="evidence" value="ECO:0007669"/>
    <property type="project" value="InterPro"/>
</dbReference>
<dbReference type="InterPro" id="IPR051795">
    <property type="entry name" value="Glycosyl_Hydrlase_43"/>
</dbReference>
<feature type="domain" description="Dockerin" evidence="5">
    <location>
        <begin position="726"/>
        <end position="793"/>
    </location>
</feature>
<dbReference type="InterPro" id="IPR008979">
    <property type="entry name" value="Galactose-bd-like_sf"/>
</dbReference>
<dbReference type="CDD" id="cd09001">
    <property type="entry name" value="GH43_FsAxh1-like"/>
    <property type="match status" value="1"/>
</dbReference>
<dbReference type="Proteomes" id="UP000016662">
    <property type="component" value="Unassembled WGS sequence"/>
</dbReference>
<keyword evidence="2" id="KW-0378">Hydrolase</keyword>
<dbReference type="InterPro" id="IPR016134">
    <property type="entry name" value="Dockerin_dom"/>
</dbReference>
<evidence type="ECO:0000313" key="7">
    <source>
        <dbReference type="Proteomes" id="UP000016662"/>
    </source>
</evidence>
<evidence type="ECO:0000256" key="2">
    <source>
        <dbReference type="ARBA" id="ARBA00022801"/>
    </source>
</evidence>
<dbReference type="InterPro" id="IPR041542">
    <property type="entry name" value="GH43_C2"/>
</dbReference>
<dbReference type="PROSITE" id="PS51766">
    <property type="entry name" value="DOCKERIN"/>
    <property type="match status" value="1"/>
</dbReference>
<dbReference type="Pfam" id="PF04616">
    <property type="entry name" value="Glyco_hydro_43"/>
    <property type="match status" value="1"/>
</dbReference>
<accession>U2LXD4</accession>
<evidence type="ECO:0000256" key="1">
    <source>
        <dbReference type="ARBA" id="ARBA00009865"/>
    </source>
</evidence>
<dbReference type="EMBL" id="AWVF01000258">
    <property type="protein sequence ID" value="ERJ94149.1"/>
    <property type="molecule type" value="Genomic_DNA"/>
</dbReference>
<dbReference type="PATRIC" id="fig|411473.3.peg.1739"/>
<dbReference type="SUPFAM" id="SSF75005">
    <property type="entry name" value="Arabinanase/levansucrase/invertase"/>
    <property type="match status" value="1"/>
</dbReference>
<dbReference type="eggNOG" id="COG3507">
    <property type="taxonomic scope" value="Bacteria"/>
</dbReference>
<dbReference type="InterPro" id="IPR013320">
    <property type="entry name" value="ConA-like_dom_sf"/>
</dbReference>
<dbReference type="InterPro" id="IPR006710">
    <property type="entry name" value="Glyco_hydro_43"/>
</dbReference>
<dbReference type="InterPro" id="IPR002105">
    <property type="entry name" value="Dockerin_1_rpt"/>
</dbReference>
<evidence type="ECO:0000313" key="6">
    <source>
        <dbReference type="EMBL" id="ERJ94149.1"/>
    </source>
</evidence>
<dbReference type="RefSeq" id="WP_021683621.1">
    <property type="nucleotide sequence ID" value="NZ_KI260497.1"/>
</dbReference>
<comment type="similarity">
    <text evidence="1">Belongs to the glycosyl hydrolase 43 family.</text>
</comment>
<dbReference type="Gene3D" id="2.60.120.260">
    <property type="entry name" value="Galactose-binding domain-like"/>
    <property type="match status" value="1"/>
</dbReference>
<dbReference type="SUPFAM" id="SSF49899">
    <property type="entry name" value="Concanavalin A-like lectins/glucanases"/>
    <property type="match status" value="1"/>
</dbReference>
<organism evidence="6 7">
    <name type="scientific">Ruminococcus callidus ATCC 27760</name>
    <dbReference type="NCBI Taxonomy" id="411473"/>
    <lineage>
        <taxon>Bacteria</taxon>
        <taxon>Bacillati</taxon>
        <taxon>Bacillota</taxon>
        <taxon>Clostridia</taxon>
        <taxon>Eubacteriales</taxon>
        <taxon>Oscillospiraceae</taxon>
        <taxon>Ruminococcus</taxon>
    </lineage>
</organism>
<keyword evidence="3" id="KW-0326">Glycosidase</keyword>
<dbReference type="Gene3D" id="2.60.120.200">
    <property type="match status" value="1"/>
</dbReference>
<feature type="chain" id="PRO_5039484829" evidence="4">
    <location>
        <begin position="25"/>
        <end position="800"/>
    </location>
</feature>
<evidence type="ECO:0000259" key="5">
    <source>
        <dbReference type="PROSITE" id="PS51766"/>
    </source>
</evidence>
<dbReference type="STRING" id="411473.RUMCAL_02107"/>
<dbReference type="AlphaFoldDB" id="U2LXD4"/>
<dbReference type="SUPFAM" id="SSF49785">
    <property type="entry name" value="Galactose-binding domain-like"/>
    <property type="match status" value="1"/>
</dbReference>
<reference evidence="6 7" key="1">
    <citation type="submission" date="2013-07" db="EMBL/GenBank/DDBJ databases">
        <authorList>
            <person name="Weinstock G."/>
            <person name="Sodergren E."/>
            <person name="Wylie T."/>
            <person name="Fulton L."/>
            <person name="Fulton R."/>
            <person name="Fronick C."/>
            <person name="O'Laughlin M."/>
            <person name="Godfrey J."/>
            <person name="Miner T."/>
            <person name="Herter B."/>
            <person name="Appelbaum E."/>
            <person name="Cordes M."/>
            <person name="Lek S."/>
            <person name="Wollam A."/>
            <person name="Pepin K.H."/>
            <person name="Palsikar V.B."/>
            <person name="Mitreva M."/>
            <person name="Wilson R.K."/>
        </authorList>
    </citation>
    <scope>NUCLEOTIDE SEQUENCE [LARGE SCALE GENOMIC DNA]</scope>
    <source>
        <strain evidence="6 7">ATCC 27760</strain>
    </source>
</reference>
<dbReference type="Pfam" id="PF02018">
    <property type="entry name" value="CBM_4_9"/>
    <property type="match status" value="1"/>
</dbReference>
<dbReference type="InterPro" id="IPR023296">
    <property type="entry name" value="Glyco_hydro_beta-prop_sf"/>
</dbReference>
<dbReference type="PANTHER" id="PTHR42812">
    <property type="entry name" value="BETA-XYLOSIDASE"/>
    <property type="match status" value="1"/>
</dbReference>
<evidence type="ECO:0000256" key="3">
    <source>
        <dbReference type="ARBA" id="ARBA00023295"/>
    </source>
</evidence>
<dbReference type="Gene3D" id="1.10.1330.10">
    <property type="entry name" value="Dockerin domain"/>
    <property type="match status" value="1"/>
</dbReference>
<name>U2LXD4_9FIRM</name>
<dbReference type="Pfam" id="PF00404">
    <property type="entry name" value="Dockerin_1"/>
    <property type="match status" value="1"/>
</dbReference>
<dbReference type="InterPro" id="IPR036439">
    <property type="entry name" value="Dockerin_dom_sf"/>
</dbReference>
<dbReference type="CDD" id="cd14256">
    <property type="entry name" value="Dockerin_I"/>
    <property type="match status" value="1"/>
</dbReference>
<dbReference type="PANTHER" id="PTHR42812:SF15">
    <property type="entry name" value="HYDROLASE, PUTATIVE (AFU_ORTHOLOGUE AFUA_2G00930)-RELATED"/>
    <property type="match status" value="1"/>
</dbReference>
<keyword evidence="7" id="KW-1185">Reference proteome</keyword>
<dbReference type="Pfam" id="PF17851">
    <property type="entry name" value="GH43_C2"/>
    <property type="match status" value="1"/>
</dbReference>
<gene>
    <name evidence="6" type="ORF">RUMCAL_02107</name>
</gene>